<gene>
    <name evidence="3" type="ORF">LIER_17183</name>
</gene>
<accession>A0AAV3QDG9</accession>
<name>A0AAV3QDG9_LITER</name>
<feature type="compositionally biased region" description="Basic and acidic residues" evidence="1">
    <location>
        <begin position="190"/>
        <end position="200"/>
    </location>
</feature>
<evidence type="ECO:0000313" key="3">
    <source>
        <dbReference type="EMBL" id="GAA0160685.1"/>
    </source>
</evidence>
<dbReference type="InterPro" id="IPR044750">
    <property type="entry name" value="C2_SRC2/BAP"/>
</dbReference>
<dbReference type="EMBL" id="BAABME010003960">
    <property type="protein sequence ID" value="GAA0160685.1"/>
    <property type="molecule type" value="Genomic_DNA"/>
</dbReference>
<dbReference type="AlphaFoldDB" id="A0AAV3QDG9"/>
<dbReference type="PANTHER" id="PTHR32246">
    <property type="entry name" value="INGRESSION PROTEIN FIC1"/>
    <property type="match status" value="1"/>
</dbReference>
<evidence type="ECO:0000259" key="2">
    <source>
        <dbReference type="PROSITE" id="PS50004"/>
    </source>
</evidence>
<dbReference type="SUPFAM" id="SSF49562">
    <property type="entry name" value="C2 domain (Calcium/lipid-binding domain, CaLB)"/>
    <property type="match status" value="1"/>
</dbReference>
<organism evidence="3 4">
    <name type="scientific">Lithospermum erythrorhizon</name>
    <name type="common">Purple gromwell</name>
    <name type="synonym">Lithospermum officinale var. erythrorhizon</name>
    <dbReference type="NCBI Taxonomy" id="34254"/>
    <lineage>
        <taxon>Eukaryota</taxon>
        <taxon>Viridiplantae</taxon>
        <taxon>Streptophyta</taxon>
        <taxon>Embryophyta</taxon>
        <taxon>Tracheophyta</taxon>
        <taxon>Spermatophyta</taxon>
        <taxon>Magnoliopsida</taxon>
        <taxon>eudicotyledons</taxon>
        <taxon>Gunneridae</taxon>
        <taxon>Pentapetalae</taxon>
        <taxon>asterids</taxon>
        <taxon>lamiids</taxon>
        <taxon>Boraginales</taxon>
        <taxon>Boraginaceae</taxon>
        <taxon>Boraginoideae</taxon>
        <taxon>Lithospermeae</taxon>
        <taxon>Lithospermum</taxon>
    </lineage>
</organism>
<feature type="domain" description="C2" evidence="2">
    <location>
        <begin position="1"/>
        <end position="111"/>
    </location>
</feature>
<evidence type="ECO:0000313" key="4">
    <source>
        <dbReference type="Proteomes" id="UP001454036"/>
    </source>
</evidence>
<dbReference type="InterPro" id="IPR035892">
    <property type="entry name" value="C2_domain_sf"/>
</dbReference>
<feature type="region of interest" description="Disordered" evidence="1">
    <location>
        <begin position="190"/>
        <end position="209"/>
    </location>
</feature>
<dbReference type="InterPro" id="IPR000008">
    <property type="entry name" value="C2_dom"/>
</dbReference>
<proteinExistence type="predicted"/>
<reference evidence="3 4" key="1">
    <citation type="submission" date="2024-01" db="EMBL/GenBank/DDBJ databases">
        <title>The complete chloroplast genome sequence of Lithospermum erythrorhizon: insights into the phylogenetic relationship among Boraginaceae species and the maternal lineages of purple gromwells.</title>
        <authorList>
            <person name="Okada T."/>
            <person name="Watanabe K."/>
        </authorList>
    </citation>
    <scope>NUCLEOTIDE SEQUENCE [LARGE SCALE GENOMIC DNA]</scope>
</reference>
<feature type="compositionally biased region" description="Polar residues" evidence="1">
    <location>
        <begin position="162"/>
        <end position="177"/>
    </location>
</feature>
<dbReference type="GO" id="GO:0006952">
    <property type="term" value="P:defense response"/>
    <property type="evidence" value="ECO:0007669"/>
    <property type="project" value="InterPro"/>
</dbReference>
<dbReference type="PANTHER" id="PTHR32246:SF103">
    <property type="entry name" value="CALCIUM-DEPENDENT LIPID-BINDING (CALB DOMAIN) FAMILY PROTEIN"/>
    <property type="match status" value="1"/>
</dbReference>
<evidence type="ECO:0000256" key="1">
    <source>
        <dbReference type="SAM" id="MobiDB-lite"/>
    </source>
</evidence>
<dbReference type="SMART" id="SM00239">
    <property type="entry name" value="C2"/>
    <property type="match status" value="1"/>
</dbReference>
<keyword evidence="4" id="KW-1185">Reference proteome</keyword>
<dbReference type="PROSITE" id="PS50004">
    <property type="entry name" value="C2"/>
    <property type="match status" value="1"/>
</dbReference>
<feature type="region of interest" description="Disordered" evidence="1">
    <location>
        <begin position="153"/>
        <end position="181"/>
    </location>
</feature>
<comment type="caution">
    <text evidence="3">The sequence shown here is derived from an EMBL/GenBank/DDBJ whole genome shotgun (WGS) entry which is preliminary data.</text>
</comment>
<feature type="region of interest" description="Disordered" evidence="1">
    <location>
        <begin position="355"/>
        <end position="381"/>
    </location>
</feature>
<dbReference type="Pfam" id="PF00168">
    <property type="entry name" value="C2"/>
    <property type="match status" value="1"/>
</dbReference>
<dbReference type="Gene3D" id="2.60.40.150">
    <property type="entry name" value="C2 domain"/>
    <property type="match status" value="1"/>
</dbReference>
<protein>
    <recommendedName>
        <fullName evidence="2">C2 domain-containing protein</fullName>
    </recommendedName>
</protein>
<sequence>MSRVKFQLLELNVISAQDLYPVTKKLQTYATVYINPERKLRTRTDQIGRNNPTWNEKFVFRVNDELLNSNGSKVVIELHASGWLKDIPVGLVQVSLTDLIPHFVRTSRGSSNRIVALQIRRPSGRPQGILNMGVTLLDNTIRSMPLDTELGASADRSHEFNDSNTQGKGPKLGQQNEAGKIRLKRSKSDIGDLAPKEKPGILKNPTTLPNNGPYGSSMIGSINADETGGQGWNGSVCGYSDLGPSASVVALAVARGLILTPIGVAQNSGGSILADWKTEESNIEGIKSKMARWRTEHEPLTAAPNVNYHRVENNSSKTSKGRKLRRSKTDAGGLFRCIGNAYGFEISIVCGGGQNQSRKNRSLIPNRSCDSDESSMLTTSW</sequence>
<dbReference type="Proteomes" id="UP001454036">
    <property type="component" value="Unassembled WGS sequence"/>
</dbReference>
<dbReference type="CDD" id="cd04051">
    <property type="entry name" value="C2_SRC2_like"/>
    <property type="match status" value="1"/>
</dbReference>